<dbReference type="Proteomes" id="UP000663842">
    <property type="component" value="Unassembled WGS sequence"/>
</dbReference>
<accession>A0A816ZJT9</accession>
<reference evidence="1" key="1">
    <citation type="submission" date="2021-02" db="EMBL/GenBank/DDBJ databases">
        <authorList>
            <person name="Nowell W R."/>
        </authorList>
    </citation>
    <scope>NUCLEOTIDE SEQUENCE</scope>
</reference>
<evidence type="ECO:0000313" key="3">
    <source>
        <dbReference type="Proteomes" id="UP000663887"/>
    </source>
</evidence>
<name>A0A816ZJT9_9BILA</name>
<proteinExistence type="predicted"/>
<dbReference type="EMBL" id="CAJOBF010012299">
    <property type="protein sequence ID" value="CAF4316872.1"/>
    <property type="molecule type" value="Genomic_DNA"/>
</dbReference>
<comment type="caution">
    <text evidence="1">The sequence shown here is derived from an EMBL/GenBank/DDBJ whole genome shotgun (WGS) entry which is preliminary data.</text>
</comment>
<protein>
    <submittedName>
        <fullName evidence="1">Uncharacterized protein</fullName>
    </submittedName>
</protein>
<evidence type="ECO:0000313" key="2">
    <source>
        <dbReference type="EMBL" id="CAF4316872.1"/>
    </source>
</evidence>
<organism evidence="1 3">
    <name type="scientific">Rotaria magnacalcarata</name>
    <dbReference type="NCBI Taxonomy" id="392030"/>
    <lineage>
        <taxon>Eukaryota</taxon>
        <taxon>Metazoa</taxon>
        <taxon>Spiralia</taxon>
        <taxon>Gnathifera</taxon>
        <taxon>Rotifera</taxon>
        <taxon>Eurotatoria</taxon>
        <taxon>Bdelloidea</taxon>
        <taxon>Philodinida</taxon>
        <taxon>Philodinidae</taxon>
        <taxon>Rotaria</taxon>
    </lineage>
</organism>
<evidence type="ECO:0000313" key="1">
    <source>
        <dbReference type="EMBL" id="CAF2216564.1"/>
    </source>
</evidence>
<sequence length="298" mass="36166">MSYDLYFYKKKSSNLSEKNLIDYLNETDFLTSEDNETQWNYFNEETGVYFSIDMNEPNTDSEDIEIWDSFNDYENLNIYFTINFIRPNFFGYEVFPILEKIINDLDIYLLNPQDEIDPDNPQKFEKGYLEKQWINHNEVLIIQNFREFNVEFFDKEKSDFVWKYSFVRNHLQENLEEDIFVPGYFLLKNKKDNQIYRVCVWPKHIPIILPPIDYVIIKKEYRKLFKKVEESGLVSIKQINEKFENYFEEFNFDNLKMRVIRQHNADKIGNEFNKIIIESQVKDFGESVSFDSFVNMKP</sequence>
<dbReference type="AlphaFoldDB" id="A0A816ZJT9"/>
<dbReference type="EMBL" id="CAJNRG010017079">
    <property type="protein sequence ID" value="CAF2216564.1"/>
    <property type="molecule type" value="Genomic_DNA"/>
</dbReference>
<gene>
    <name evidence="2" type="ORF">UXM345_LOCUS34246</name>
    <name evidence="1" type="ORF">XDN619_LOCUS33571</name>
</gene>
<dbReference type="Proteomes" id="UP000663887">
    <property type="component" value="Unassembled WGS sequence"/>
</dbReference>